<evidence type="ECO:0000256" key="1">
    <source>
        <dbReference type="RuleBase" id="RU363044"/>
    </source>
</evidence>
<organism evidence="3 4">
    <name type="scientific">Durusdinium trenchii</name>
    <dbReference type="NCBI Taxonomy" id="1381693"/>
    <lineage>
        <taxon>Eukaryota</taxon>
        <taxon>Sar</taxon>
        <taxon>Alveolata</taxon>
        <taxon>Dinophyceae</taxon>
        <taxon>Suessiales</taxon>
        <taxon>Symbiodiniaceae</taxon>
        <taxon>Durusdinium</taxon>
    </lineage>
</organism>
<dbReference type="InterPro" id="IPR027417">
    <property type="entry name" value="P-loop_NTPase"/>
</dbReference>
<evidence type="ECO:0000313" key="4">
    <source>
        <dbReference type="Proteomes" id="UP001642464"/>
    </source>
</evidence>
<feature type="domain" description="DNA helicase Pif1-like DEAD-box helicase" evidence="2">
    <location>
        <begin position="2"/>
        <end position="97"/>
    </location>
</feature>
<dbReference type="Pfam" id="PF05970">
    <property type="entry name" value="PIF1"/>
    <property type="match status" value="1"/>
</dbReference>
<name>A0ABP0L6T9_9DINO</name>
<proteinExistence type="inferred from homology"/>
<protein>
    <recommendedName>
        <fullName evidence="1">ATP-dependent DNA helicase</fullName>
        <ecNumber evidence="1">5.6.2.3</ecNumber>
    </recommendedName>
</protein>
<feature type="non-terminal residue" evidence="3">
    <location>
        <position position="569"/>
    </location>
</feature>
<comment type="catalytic activity">
    <reaction evidence="1">
        <text>ATP + H2O = ADP + phosphate + H(+)</text>
        <dbReference type="Rhea" id="RHEA:13065"/>
        <dbReference type="ChEBI" id="CHEBI:15377"/>
        <dbReference type="ChEBI" id="CHEBI:15378"/>
        <dbReference type="ChEBI" id="CHEBI:30616"/>
        <dbReference type="ChEBI" id="CHEBI:43474"/>
        <dbReference type="ChEBI" id="CHEBI:456216"/>
        <dbReference type="EC" id="5.6.2.3"/>
    </reaction>
</comment>
<dbReference type="Proteomes" id="UP001642464">
    <property type="component" value="Unassembled WGS sequence"/>
</dbReference>
<dbReference type="InterPro" id="IPR010285">
    <property type="entry name" value="DNA_helicase_pif1-like_DEAD"/>
</dbReference>
<reference evidence="3 4" key="1">
    <citation type="submission" date="2024-02" db="EMBL/GenBank/DDBJ databases">
        <authorList>
            <person name="Chen Y."/>
            <person name="Shah S."/>
            <person name="Dougan E. K."/>
            <person name="Thang M."/>
            <person name="Chan C."/>
        </authorList>
    </citation>
    <scope>NUCLEOTIDE SEQUENCE [LARGE SCALE GENOMIC DNA]</scope>
</reference>
<evidence type="ECO:0000259" key="2">
    <source>
        <dbReference type="Pfam" id="PF05970"/>
    </source>
</evidence>
<keyword evidence="1" id="KW-0233">DNA recombination</keyword>
<dbReference type="InterPro" id="IPR051055">
    <property type="entry name" value="PIF1_helicase"/>
</dbReference>
<dbReference type="EC" id="5.6.2.3" evidence="1"/>
<keyword evidence="4" id="KW-1185">Reference proteome</keyword>
<sequence length="569" mass="63915">MTLHAFANIRIKAKGQGGERERGPDQFVQYQRLRWLVLDEISTVGLEVLATLEKKVAQATRTKGTWKNNGKGEARPFGGLNLILTGDLWQFPPVKATAIFQNPFAGGTSCQVAGLQKVLWSRTDSGIHALFELTTEQRCVDPWLSLVLKQARHGSMSQDVWRFLHGFPTRHPGAWDFDTKSCLCGTAACQTLPLAWATTPHLPWEDRLEQECPQCRIERRRRCMLGRDPKSAKFAAQPFIHGLNAAKYIATNLRAREVAVSQQLQARKSNWLQRHDQATGGIVGILPLLPNMPIRITQTLPELKPFGLFKNTRGTLYSWTLHELDIARLSRTTPGAELVLEKLPLALYVQIPGSTWQLHPALPPGVACIKPTVQQWTLQPGGRATIARRGFPVASDYSGTAHSFMGATLEACTLDLGFWDTAPSRDAQLSAYMCLSRVKRCEDVCVTHAFSPNLFQNGELTGPHTYLEFHRKKLSLAQAKARFEKDAPKRRRQPDVMLYCRNCSPRSNMPDRLLPLRDFVTVWDREAWYEILKQGMDRLCTQCRSPESGKQPPTPTDAPDACAHCRGKH</sequence>
<dbReference type="EMBL" id="CAXAMM010014878">
    <property type="protein sequence ID" value="CAK9034871.1"/>
    <property type="molecule type" value="Genomic_DNA"/>
</dbReference>
<accession>A0ABP0L6T9</accession>
<keyword evidence="1" id="KW-0234">DNA repair</keyword>
<keyword evidence="1" id="KW-0227">DNA damage</keyword>
<comment type="similarity">
    <text evidence="1">Belongs to the helicase family.</text>
</comment>
<dbReference type="SUPFAM" id="SSF52540">
    <property type="entry name" value="P-loop containing nucleoside triphosphate hydrolases"/>
    <property type="match status" value="1"/>
</dbReference>
<comment type="cofactor">
    <cofactor evidence="1">
        <name>Mg(2+)</name>
        <dbReference type="ChEBI" id="CHEBI:18420"/>
    </cofactor>
</comment>
<keyword evidence="1" id="KW-0547">Nucleotide-binding</keyword>
<keyword evidence="1" id="KW-0378">Hydrolase</keyword>
<dbReference type="PANTHER" id="PTHR47642">
    <property type="entry name" value="ATP-DEPENDENT DNA HELICASE"/>
    <property type="match status" value="1"/>
</dbReference>
<gene>
    <name evidence="3" type="ORF">SCF082_LOCUS21037</name>
</gene>
<dbReference type="PANTHER" id="PTHR47642:SF5">
    <property type="entry name" value="ATP-DEPENDENT DNA HELICASE"/>
    <property type="match status" value="1"/>
</dbReference>
<dbReference type="GO" id="GO:0004386">
    <property type="term" value="F:helicase activity"/>
    <property type="evidence" value="ECO:0007669"/>
    <property type="project" value="UniProtKB-KW"/>
</dbReference>
<keyword evidence="1" id="KW-0067">ATP-binding</keyword>
<evidence type="ECO:0000313" key="3">
    <source>
        <dbReference type="EMBL" id="CAK9034871.1"/>
    </source>
</evidence>
<comment type="caution">
    <text evidence="3">The sequence shown here is derived from an EMBL/GenBank/DDBJ whole genome shotgun (WGS) entry which is preliminary data.</text>
</comment>
<keyword evidence="1 3" id="KW-0347">Helicase</keyword>
<dbReference type="Gene3D" id="3.40.50.300">
    <property type="entry name" value="P-loop containing nucleotide triphosphate hydrolases"/>
    <property type="match status" value="1"/>
</dbReference>